<gene>
    <name evidence="1" type="ORF">CACET_c29490</name>
</gene>
<dbReference type="PATRIC" id="fig|84022.5.peg.368"/>
<dbReference type="EMBL" id="CP009687">
    <property type="protein sequence ID" value="AKL96393.1"/>
    <property type="molecule type" value="Genomic_DNA"/>
</dbReference>
<dbReference type="AlphaFoldDB" id="A0A0D8IAA5"/>
<dbReference type="KEGG" id="cace:CACET_c29490"/>
<dbReference type="Pfam" id="PF19991">
    <property type="entry name" value="HMA_2"/>
    <property type="match status" value="1"/>
</dbReference>
<protein>
    <submittedName>
        <fullName evidence="1">Uncharacterized protein</fullName>
    </submittedName>
</protein>
<dbReference type="STRING" id="84022.CACET_c29490"/>
<organism evidence="1 2">
    <name type="scientific">Clostridium aceticum</name>
    <dbReference type="NCBI Taxonomy" id="84022"/>
    <lineage>
        <taxon>Bacteria</taxon>
        <taxon>Bacillati</taxon>
        <taxon>Bacillota</taxon>
        <taxon>Clostridia</taxon>
        <taxon>Eubacteriales</taxon>
        <taxon>Clostridiaceae</taxon>
        <taxon>Clostridium</taxon>
    </lineage>
</organism>
<dbReference type="OrthoDB" id="2053977at2"/>
<evidence type="ECO:0000313" key="2">
    <source>
        <dbReference type="Proteomes" id="UP000035704"/>
    </source>
</evidence>
<dbReference type="RefSeq" id="WP_044824922.1">
    <property type="nucleotide sequence ID" value="NZ_CP009687.1"/>
</dbReference>
<dbReference type="Proteomes" id="UP000035704">
    <property type="component" value="Chromosome"/>
</dbReference>
<accession>A0A0D8IAA5</accession>
<evidence type="ECO:0000313" key="1">
    <source>
        <dbReference type="EMBL" id="AKL96393.1"/>
    </source>
</evidence>
<keyword evidence="2" id="KW-1185">Reference proteome</keyword>
<proteinExistence type="predicted"/>
<name>A0A0D8IAA5_9CLOT</name>
<reference evidence="1 2" key="1">
    <citation type="submission" date="2014-10" db="EMBL/GenBank/DDBJ databases">
        <title>Genome sequence of Clostridium aceticum DSM 1496.</title>
        <authorList>
            <person name="Poehlein A."/>
            <person name="Schiel-Bengelsdorf B."/>
            <person name="Gottschalk G."/>
            <person name="Duerre P."/>
            <person name="Daniel R."/>
        </authorList>
    </citation>
    <scope>NUCLEOTIDE SEQUENCE [LARGE SCALE GENOMIC DNA]</scope>
    <source>
        <strain evidence="1 2">DSM 1496</strain>
    </source>
</reference>
<sequence>MFDFITKVFLYFDKVEVVHSLPGRLRIYAPVAKMIPENLKVDNDWMNRLFSLIPGVNTVSFSPVTSSLLIHYDPGKTTEERVLAYIDNMIQIIKIHNKELQGVNENNLQETLNKFYHLVKNNLHTISSKFTK</sequence>